<sequence length="14" mass="1681">MLIRPKILRKITAQ</sequence>
<keyword evidence="2" id="KW-1185">Reference proteome</keyword>
<proteinExistence type="predicted"/>
<dbReference type="Proteomes" id="UP000215335">
    <property type="component" value="Unassembled WGS sequence"/>
</dbReference>
<protein>
    <submittedName>
        <fullName evidence="1">Uncharacterized protein</fullName>
    </submittedName>
</protein>
<dbReference type="EMBL" id="NNAY01003952">
    <property type="protein sequence ID" value="OXU18596.1"/>
    <property type="molecule type" value="Genomic_DNA"/>
</dbReference>
<accession>A0A232EJR0</accession>
<organism evidence="1 2">
    <name type="scientific">Trichomalopsis sarcophagae</name>
    <dbReference type="NCBI Taxonomy" id="543379"/>
    <lineage>
        <taxon>Eukaryota</taxon>
        <taxon>Metazoa</taxon>
        <taxon>Ecdysozoa</taxon>
        <taxon>Arthropoda</taxon>
        <taxon>Hexapoda</taxon>
        <taxon>Insecta</taxon>
        <taxon>Pterygota</taxon>
        <taxon>Neoptera</taxon>
        <taxon>Endopterygota</taxon>
        <taxon>Hymenoptera</taxon>
        <taxon>Apocrita</taxon>
        <taxon>Proctotrupomorpha</taxon>
        <taxon>Chalcidoidea</taxon>
        <taxon>Pteromalidae</taxon>
        <taxon>Pteromalinae</taxon>
        <taxon>Trichomalopsis</taxon>
    </lineage>
</organism>
<reference evidence="1 2" key="1">
    <citation type="journal article" date="2017" name="Curr. Biol.">
        <title>The Evolution of Venom by Co-option of Single-Copy Genes.</title>
        <authorList>
            <person name="Martinson E.O."/>
            <person name="Mrinalini"/>
            <person name="Kelkar Y.D."/>
            <person name="Chang C.H."/>
            <person name="Werren J.H."/>
        </authorList>
    </citation>
    <scope>NUCLEOTIDE SEQUENCE [LARGE SCALE GENOMIC DNA]</scope>
    <source>
        <strain evidence="1 2">Alberta</strain>
        <tissue evidence="1">Whole body</tissue>
    </source>
</reference>
<name>A0A232EJR0_9HYME</name>
<gene>
    <name evidence="1" type="ORF">TSAR_015872</name>
</gene>
<evidence type="ECO:0000313" key="2">
    <source>
        <dbReference type="Proteomes" id="UP000215335"/>
    </source>
</evidence>
<comment type="caution">
    <text evidence="1">The sequence shown here is derived from an EMBL/GenBank/DDBJ whole genome shotgun (WGS) entry which is preliminary data.</text>
</comment>
<evidence type="ECO:0000313" key="1">
    <source>
        <dbReference type="EMBL" id="OXU18596.1"/>
    </source>
</evidence>